<reference evidence="2" key="1">
    <citation type="submission" date="2019-11" db="EMBL/GenBank/DDBJ databases">
        <authorList>
            <person name="Liu Y."/>
            <person name="Hou J."/>
            <person name="Li T.-Q."/>
            <person name="Guan C.-H."/>
            <person name="Wu X."/>
            <person name="Wu H.-Z."/>
            <person name="Ling F."/>
            <person name="Zhang R."/>
            <person name="Shi X.-G."/>
            <person name="Ren J.-P."/>
            <person name="Chen E.-F."/>
            <person name="Sun J.-M."/>
        </authorList>
    </citation>
    <scope>NUCLEOTIDE SEQUENCE</scope>
    <source>
        <strain evidence="2">Adult_tree_wgs_1</strain>
        <tissue evidence="2">Leaves</tissue>
    </source>
</reference>
<dbReference type="EMBL" id="WJXA01000002">
    <property type="protein sequence ID" value="KAF7150826.1"/>
    <property type="molecule type" value="Genomic_DNA"/>
</dbReference>
<dbReference type="Pfam" id="PF03080">
    <property type="entry name" value="Neprosin"/>
    <property type="match status" value="1"/>
</dbReference>
<comment type="caution">
    <text evidence="2">The sequence shown here is derived from an EMBL/GenBank/DDBJ whole genome shotgun (WGS) entry which is preliminary data.</text>
</comment>
<protein>
    <recommendedName>
        <fullName evidence="1">Neprosin PEP catalytic domain-containing protein</fullName>
    </recommendedName>
</protein>
<organism evidence="2 3">
    <name type="scientific">Rhododendron simsii</name>
    <name type="common">Sims's rhododendron</name>
    <dbReference type="NCBI Taxonomy" id="118357"/>
    <lineage>
        <taxon>Eukaryota</taxon>
        <taxon>Viridiplantae</taxon>
        <taxon>Streptophyta</taxon>
        <taxon>Embryophyta</taxon>
        <taxon>Tracheophyta</taxon>
        <taxon>Spermatophyta</taxon>
        <taxon>Magnoliopsida</taxon>
        <taxon>eudicotyledons</taxon>
        <taxon>Gunneridae</taxon>
        <taxon>Pentapetalae</taxon>
        <taxon>asterids</taxon>
        <taxon>Ericales</taxon>
        <taxon>Ericaceae</taxon>
        <taxon>Ericoideae</taxon>
        <taxon>Rhodoreae</taxon>
        <taxon>Rhododendron</taxon>
    </lineage>
</organism>
<proteinExistence type="predicted"/>
<dbReference type="PROSITE" id="PS52045">
    <property type="entry name" value="NEPROSIN_PEP_CD"/>
    <property type="match status" value="1"/>
</dbReference>
<dbReference type="InterPro" id="IPR004314">
    <property type="entry name" value="Neprosin"/>
</dbReference>
<dbReference type="AlphaFoldDB" id="A0A834HAD1"/>
<evidence type="ECO:0000313" key="2">
    <source>
        <dbReference type="EMBL" id="KAF7150826.1"/>
    </source>
</evidence>
<evidence type="ECO:0000259" key="1">
    <source>
        <dbReference type="PROSITE" id="PS52045"/>
    </source>
</evidence>
<dbReference type="PANTHER" id="PTHR31589:SF223">
    <property type="entry name" value="PROTEIN, PUTATIVE (DUF239)-RELATED"/>
    <property type="match status" value="1"/>
</dbReference>
<gene>
    <name evidence="2" type="ORF">RHSIM_Rhsim02G0222000</name>
</gene>
<dbReference type="InterPro" id="IPR053168">
    <property type="entry name" value="Glutamic_endopeptidase"/>
</dbReference>
<evidence type="ECO:0000313" key="3">
    <source>
        <dbReference type="Proteomes" id="UP000626092"/>
    </source>
</evidence>
<sequence length="472" mass="52489">METDIGSPEIKVAGVGRGAVNWSSVIRVGGERSLGKKKIPKGVIVTLIKEEISIFRVINAIEAPEGKDFLLPGLEEIFLLNDVQLKYQQTCLPGFLLVLLLLVQLLGHNGVEGTRDLLEREDQELEKQLKLMNKPAVKTIKTQYGDIYDCVDFYKQPAFDHPLLKNHSFHFEMKPISLPKRKRDQASFEDEEPVHIGLIGGGCPVGTVPIRRVTKEDLIRERNASKVMSFADNALGAHYAVVRTRGGQNKFNGAGATLSIHNPRVSGRQYSAARLMLQNEADTIQVGWRVDPTLYGDSKTRRFIRLDAGQSHCFNTRCPGFVHVRSDIPLDLVYPQISIPGKDVYVVPLYIDRDLANGNWWLLVGPNNTQVGFWPKRIFTGLADMASYAEWGGEVFGPPGTPSPGMGNSDFPTSDTLYSSYFRNVEVIDGGGQNIDASNTESFAENMTRYKVFDEEHTNLRHLVVYGGPPSS</sequence>
<keyword evidence="3" id="KW-1185">Reference proteome</keyword>
<dbReference type="Proteomes" id="UP000626092">
    <property type="component" value="Unassembled WGS sequence"/>
</dbReference>
<accession>A0A834HAD1</accession>
<feature type="domain" description="Neprosin PEP catalytic" evidence="1">
    <location>
        <begin position="232"/>
        <end position="472"/>
    </location>
</feature>
<dbReference type="PANTHER" id="PTHR31589">
    <property type="entry name" value="PROTEIN, PUTATIVE (DUF239)-RELATED-RELATED"/>
    <property type="match status" value="1"/>
</dbReference>
<dbReference type="InterPro" id="IPR025521">
    <property type="entry name" value="Neprosin_propep"/>
</dbReference>
<dbReference type="OrthoDB" id="1858978at2759"/>
<dbReference type="Pfam" id="PF14365">
    <property type="entry name" value="Neprosin_AP"/>
    <property type="match status" value="1"/>
</dbReference>
<name>A0A834HAD1_RHOSS</name>